<comment type="caution">
    <text evidence="2">The sequence shown here is derived from an EMBL/GenBank/DDBJ whole genome shotgun (WGS) entry which is preliminary data.</text>
</comment>
<dbReference type="NCBIfam" id="NF002696">
    <property type="entry name" value="PRK02487.1-5"/>
    <property type="match status" value="1"/>
</dbReference>
<organism evidence="2 3">
    <name type="scientific">Kineococcus aurantiacus</name>
    <dbReference type="NCBI Taxonomy" id="37633"/>
    <lineage>
        <taxon>Bacteria</taxon>
        <taxon>Bacillati</taxon>
        <taxon>Actinomycetota</taxon>
        <taxon>Actinomycetes</taxon>
        <taxon>Kineosporiales</taxon>
        <taxon>Kineosporiaceae</taxon>
        <taxon>Kineococcus</taxon>
    </lineage>
</organism>
<evidence type="ECO:0000313" key="3">
    <source>
        <dbReference type="Proteomes" id="UP000521922"/>
    </source>
</evidence>
<dbReference type="Gene3D" id="3.30.450.150">
    <property type="entry name" value="Haem-degrading domain"/>
    <property type="match status" value="1"/>
</dbReference>
<keyword evidence="3" id="KW-1185">Reference proteome</keyword>
<name>A0A7Y9DMG3_9ACTN</name>
<dbReference type="AlphaFoldDB" id="A0A7Y9DMG3"/>
<gene>
    <name evidence="2" type="ORF">BJ968_002869</name>
</gene>
<comment type="similarity">
    <text evidence="1">Belongs to the UPF0303 family.</text>
</comment>
<dbReference type="Proteomes" id="UP000521922">
    <property type="component" value="Unassembled WGS sequence"/>
</dbReference>
<evidence type="ECO:0000313" key="2">
    <source>
        <dbReference type="EMBL" id="NYD23329.1"/>
    </source>
</evidence>
<evidence type="ECO:0000256" key="1">
    <source>
        <dbReference type="HAMAP-Rule" id="MF_00761"/>
    </source>
</evidence>
<dbReference type="SUPFAM" id="SSF143744">
    <property type="entry name" value="GlcG-like"/>
    <property type="match status" value="1"/>
</dbReference>
<dbReference type="PANTHER" id="PTHR28255:SF1">
    <property type="entry name" value="UPF0303 PROTEIN YBR137W"/>
    <property type="match status" value="1"/>
</dbReference>
<dbReference type="EMBL" id="JACCBB010000001">
    <property type="protein sequence ID" value="NYD23329.1"/>
    <property type="molecule type" value="Genomic_DNA"/>
</dbReference>
<dbReference type="RefSeq" id="WP_179752976.1">
    <property type="nucleotide sequence ID" value="NZ_BAAAGN010000010.1"/>
</dbReference>
<accession>A0A7Y9DMG3</accession>
<dbReference type="PIRSF" id="PIRSF008757">
    <property type="entry name" value="UCP008757"/>
    <property type="match status" value="1"/>
</dbReference>
<proteinExistence type="inferred from homology"/>
<dbReference type="PANTHER" id="PTHR28255">
    <property type="match status" value="1"/>
</dbReference>
<dbReference type="HAMAP" id="MF_00761">
    <property type="entry name" value="UPF0303"/>
    <property type="match status" value="1"/>
</dbReference>
<sequence>MSATDDTHDTDLLARLAADEDRLVLDRFDDDDAWRLGRLLVERARSRDLPVAIAIRRNGQRLFHAALPGSAADHDAWAQRKMDVVDRFNRSSYFVGTQWRVNGGDFDTQSRLDPRAYAAHGGAFPLRVRGVGVVGAVAVSGLPQEDDHALVVEVLAEFLAQA</sequence>
<dbReference type="Pfam" id="PF03928">
    <property type="entry name" value="HbpS-like"/>
    <property type="match status" value="1"/>
</dbReference>
<dbReference type="InterPro" id="IPR038084">
    <property type="entry name" value="PduO/GlcC-like_sf"/>
</dbReference>
<protein>
    <recommendedName>
        <fullName evidence="1">UPF0303 protein BJ968_002869</fullName>
    </recommendedName>
</protein>
<dbReference type="InterPro" id="IPR005624">
    <property type="entry name" value="PduO/GlcC-like"/>
</dbReference>
<reference evidence="2 3" key="1">
    <citation type="submission" date="2020-07" db="EMBL/GenBank/DDBJ databases">
        <title>Sequencing the genomes of 1000 actinobacteria strains.</title>
        <authorList>
            <person name="Klenk H.-P."/>
        </authorList>
    </citation>
    <scope>NUCLEOTIDE SEQUENCE [LARGE SCALE GENOMIC DNA]</scope>
    <source>
        <strain evidence="2 3">DSM 7487</strain>
    </source>
</reference>
<dbReference type="InterPro" id="IPR010371">
    <property type="entry name" value="YBR137W-like"/>
</dbReference>